<reference evidence="2 3" key="1">
    <citation type="submission" date="2019-01" db="EMBL/GenBank/DDBJ databases">
        <title>Hymenobacter humicola sp. nov., isolated from soils in Antarctica.</title>
        <authorList>
            <person name="Sedlacek I."/>
            <person name="Holochova P."/>
            <person name="Kralova S."/>
            <person name="Pantucek R."/>
            <person name="Stankova E."/>
            <person name="Vrbovska V."/>
            <person name="Kristofova L."/>
            <person name="Svec P."/>
            <person name="Busse H.-J."/>
        </authorList>
    </citation>
    <scope>NUCLEOTIDE SEQUENCE [LARGE SCALE GENOMIC DNA]</scope>
    <source>
        <strain evidence="2 3">CCM 8852</strain>
    </source>
</reference>
<dbReference type="EMBL" id="QYCN01000002">
    <property type="protein sequence ID" value="RIY13880.1"/>
    <property type="molecule type" value="Genomic_DNA"/>
</dbReference>
<organism evidence="2 3">
    <name type="scientific">Hymenobacter rubripertinctus</name>
    <dbReference type="NCBI Taxonomy" id="2029981"/>
    <lineage>
        <taxon>Bacteria</taxon>
        <taxon>Pseudomonadati</taxon>
        <taxon>Bacteroidota</taxon>
        <taxon>Cytophagia</taxon>
        <taxon>Cytophagales</taxon>
        <taxon>Hymenobacteraceae</taxon>
        <taxon>Hymenobacter</taxon>
    </lineage>
</organism>
<evidence type="ECO:0000313" key="3">
    <source>
        <dbReference type="Proteomes" id="UP000284250"/>
    </source>
</evidence>
<sequence length="256" mass="27476">MLLFGGASLGLAPTVWAQRTDSTRTVKPQLNTAPPGSAPVPTAPPVYQPAPTAPAPTTPPPDATPDPNVPASRAPYDPSRPSGMDLPQRPGVAAPPPPLRKYFLYTNLGLGFSGYNGYNQFSASIAPAVGYRFSERFAAGPGISYAYNHYSFGNGGPSISTKSLGFKGFAQFIVYKEFFVHGEYEVTNAEVLGYDLLGNLGVYKNTVATPLAGVGYRNRFSDRAAADIVVLYNFNDGFNDIYGQPVIRFSFLFDLK</sequence>
<evidence type="ECO:0000256" key="1">
    <source>
        <dbReference type="SAM" id="MobiDB-lite"/>
    </source>
</evidence>
<proteinExistence type="predicted"/>
<keyword evidence="3" id="KW-1185">Reference proteome</keyword>
<comment type="caution">
    <text evidence="2">The sequence shown here is derived from an EMBL/GenBank/DDBJ whole genome shotgun (WGS) entry which is preliminary data.</text>
</comment>
<dbReference type="AlphaFoldDB" id="A0A418R8D1"/>
<feature type="region of interest" description="Disordered" evidence="1">
    <location>
        <begin position="20"/>
        <end position="92"/>
    </location>
</feature>
<protein>
    <recommendedName>
        <fullName evidence="4">Outer membrane protein beta-barrel domain-containing protein</fullName>
    </recommendedName>
</protein>
<evidence type="ECO:0008006" key="4">
    <source>
        <dbReference type="Google" id="ProtNLM"/>
    </source>
</evidence>
<dbReference type="Proteomes" id="UP000284250">
    <property type="component" value="Unassembled WGS sequence"/>
</dbReference>
<feature type="compositionally biased region" description="Polar residues" evidence="1">
    <location>
        <begin position="20"/>
        <end position="31"/>
    </location>
</feature>
<name>A0A418R8D1_9BACT</name>
<gene>
    <name evidence="2" type="ORF">D0T11_02015</name>
</gene>
<evidence type="ECO:0000313" key="2">
    <source>
        <dbReference type="EMBL" id="RIY13880.1"/>
    </source>
</evidence>
<feature type="compositionally biased region" description="Pro residues" evidence="1">
    <location>
        <begin position="36"/>
        <end position="68"/>
    </location>
</feature>
<accession>A0A418R8D1</accession>